<protein>
    <submittedName>
        <fullName evidence="1">Uncharacterized protein</fullName>
    </submittedName>
</protein>
<sequence length="74" mass="8902">MSGKITKLRMMGAINLYFTRTGQYIYCVEKLKKIYLEEIITQYNINIEEEYAIHNNNIQLLNQTFNNRFQGYEL</sequence>
<dbReference type="EMBL" id="MN739577">
    <property type="protein sequence ID" value="QHT13949.1"/>
    <property type="molecule type" value="Genomic_DNA"/>
</dbReference>
<name>A0A6C0DDC2_9ZZZZ</name>
<proteinExistence type="predicted"/>
<organism evidence="1">
    <name type="scientific">viral metagenome</name>
    <dbReference type="NCBI Taxonomy" id="1070528"/>
    <lineage>
        <taxon>unclassified sequences</taxon>
        <taxon>metagenomes</taxon>
        <taxon>organismal metagenomes</taxon>
    </lineage>
</organism>
<dbReference type="AlphaFoldDB" id="A0A6C0DDC2"/>
<evidence type="ECO:0000313" key="1">
    <source>
        <dbReference type="EMBL" id="QHT13949.1"/>
    </source>
</evidence>
<reference evidence="1" key="1">
    <citation type="journal article" date="2020" name="Nature">
        <title>Giant virus diversity and host interactions through global metagenomics.</title>
        <authorList>
            <person name="Schulz F."/>
            <person name="Roux S."/>
            <person name="Paez-Espino D."/>
            <person name="Jungbluth S."/>
            <person name="Walsh D.A."/>
            <person name="Denef V.J."/>
            <person name="McMahon K.D."/>
            <person name="Konstantinidis K.T."/>
            <person name="Eloe-Fadrosh E.A."/>
            <person name="Kyrpides N.C."/>
            <person name="Woyke T."/>
        </authorList>
    </citation>
    <scope>NUCLEOTIDE SEQUENCE</scope>
    <source>
        <strain evidence="1">GVMAG-M-3300023174-134</strain>
    </source>
</reference>
<accession>A0A6C0DDC2</accession>